<evidence type="ECO:0000313" key="2">
    <source>
        <dbReference type="EnsemblMetazoa" id="AALFPA23_008819.P12054"/>
    </source>
</evidence>
<dbReference type="Pfam" id="PF00379">
    <property type="entry name" value="Chitin_bind_4"/>
    <property type="match status" value="1"/>
</dbReference>
<keyword evidence="1" id="KW-0732">Signal</keyword>
<accession>A0ABM1YG53</accession>
<dbReference type="InterPro" id="IPR000618">
    <property type="entry name" value="Insect_cuticle"/>
</dbReference>
<name>A0ABM1YG53_AEDAL</name>
<dbReference type="GeneID" id="134287879"/>
<evidence type="ECO:0000313" key="3">
    <source>
        <dbReference type="Proteomes" id="UP000069940"/>
    </source>
</evidence>
<evidence type="ECO:0008006" key="4">
    <source>
        <dbReference type="Google" id="ProtNLM"/>
    </source>
</evidence>
<dbReference type="EnsemblMetazoa" id="AALFPA23_008819.R12054">
    <property type="protein sequence ID" value="AALFPA23_008819.P12054"/>
    <property type="gene ID" value="AALFPA23_008819"/>
</dbReference>
<organism evidence="2 3">
    <name type="scientific">Aedes albopictus</name>
    <name type="common">Asian tiger mosquito</name>
    <name type="synonym">Stegomyia albopicta</name>
    <dbReference type="NCBI Taxonomy" id="7160"/>
    <lineage>
        <taxon>Eukaryota</taxon>
        <taxon>Metazoa</taxon>
        <taxon>Ecdysozoa</taxon>
        <taxon>Arthropoda</taxon>
        <taxon>Hexapoda</taxon>
        <taxon>Insecta</taxon>
        <taxon>Pterygota</taxon>
        <taxon>Neoptera</taxon>
        <taxon>Endopterygota</taxon>
        <taxon>Diptera</taxon>
        <taxon>Nematocera</taxon>
        <taxon>Culicoidea</taxon>
        <taxon>Culicidae</taxon>
        <taxon>Culicinae</taxon>
        <taxon>Aedini</taxon>
        <taxon>Aedes</taxon>
        <taxon>Stegomyia</taxon>
    </lineage>
</organism>
<reference evidence="2" key="2">
    <citation type="submission" date="2025-05" db="UniProtKB">
        <authorList>
            <consortium name="EnsemblMetazoa"/>
        </authorList>
    </citation>
    <scope>IDENTIFICATION</scope>
    <source>
        <strain evidence="2">Foshan</strain>
    </source>
</reference>
<keyword evidence="3" id="KW-1185">Reference proteome</keyword>
<feature type="chain" id="PRO_5046691316" description="Pupal cuticle protein" evidence="1">
    <location>
        <begin position="18"/>
        <end position="185"/>
    </location>
</feature>
<feature type="signal peptide" evidence="1">
    <location>
        <begin position="1"/>
        <end position="17"/>
    </location>
</feature>
<reference evidence="3" key="1">
    <citation type="journal article" date="2015" name="Proc. Natl. Acad. Sci. U.S.A.">
        <title>Genome sequence of the Asian Tiger mosquito, Aedes albopictus, reveals insights into its biology, genetics, and evolution.</title>
        <authorList>
            <person name="Chen X.G."/>
            <person name="Jiang X."/>
            <person name="Gu J."/>
            <person name="Xu M."/>
            <person name="Wu Y."/>
            <person name="Deng Y."/>
            <person name="Zhang C."/>
            <person name="Bonizzoni M."/>
            <person name="Dermauw W."/>
            <person name="Vontas J."/>
            <person name="Armbruster P."/>
            <person name="Huang X."/>
            <person name="Yang Y."/>
            <person name="Zhang H."/>
            <person name="He W."/>
            <person name="Peng H."/>
            <person name="Liu Y."/>
            <person name="Wu K."/>
            <person name="Chen J."/>
            <person name="Lirakis M."/>
            <person name="Topalis P."/>
            <person name="Van Leeuwen T."/>
            <person name="Hall A.B."/>
            <person name="Jiang X."/>
            <person name="Thorpe C."/>
            <person name="Mueller R.L."/>
            <person name="Sun C."/>
            <person name="Waterhouse R.M."/>
            <person name="Yan G."/>
            <person name="Tu Z.J."/>
            <person name="Fang X."/>
            <person name="James A.A."/>
        </authorList>
    </citation>
    <scope>NUCLEOTIDE SEQUENCE [LARGE SCALE GENOMIC DNA]</scope>
    <source>
        <strain evidence="3">Foshan</strain>
    </source>
</reference>
<evidence type="ECO:0000256" key="1">
    <source>
        <dbReference type="SAM" id="SignalP"/>
    </source>
</evidence>
<dbReference type="Proteomes" id="UP000069940">
    <property type="component" value="Unassembled WGS sequence"/>
</dbReference>
<proteinExistence type="predicted"/>
<sequence length="185" mass="20626">MASQIIVFAALLAVVSAGFSHQSVSQRVPSSYYTGGHYAVEEPYIHNDDTIKHQHEARRLDMTHGQYRLVDPDGKLRLINYHADHRAHSTDRPRPRVFVPTLRSYDRPVHASNLHTVAVETPTILHSQNLKPLGARLMKSHSFPKNGGSSNSVPVSYSSISQVLPVGSYGQKELRTTSHASQHPY</sequence>
<dbReference type="RefSeq" id="XP_062706998.1">
    <property type="nucleotide sequence ID" value="XM_062851014.1"/>
</dbReference>
<protein>
    <recommendedName>
        <fullName evidence="4">Pupal cuticle protein</fullName>
    </recommendedName>
</protein>